<dbReference type="Pfam" id="PF00795">
    <property type="entry name" value="CN_hydrolase"/>
    <property type="match status" value="1"/>
</dbReference>
<dbReference type="Proteomes" id="UP000060043">
    <property type="component" value="Chromosome"/>
</dbReference>
<dbReference type="PROSITE" id="PS50263">
    <property type="entry name" value="CN_HYDROLASE"/>
    <property type="match status" value="1"/>
</dbReference>
<dbReference type="STRING" id="1435377.SUSAZ_00040"/>
<proteinExistence type="predicted"/>
<evidence type="ECO:0000259" key="2">
    <source>
        <dbReference type="PROSITE" id="PS50263"/>
    </source>
</evidence>
<organism evidence="3 6">
    <name type="scientific">Sulfolobus acidocaldarius</name>
    <dbReference type="NCBI Taxonomy" id="2285"/>
    <lineage>
        <taxon>Archaea</taxon>
        <taxon>Thermoproteota</taxon>
        <taxon>Thermoprotei</taxon>
        <taxon>Sulfolobales</taxon>
        <taxon>Sulfolobaceae</taxon>
        <taxon>Sulfolobus</taxon>
    </lineage>
</organism>
<protein>
    <submittedName>
        <fullName evidence="3">Amidohydrolase</fullName>
    </submittedName>
</protein>
<dbReference type="Gene3D" id="3.60.110.10">
    <property type="entry name" value="Carbon-nitrogen hydrolase"/>
    <property type="match status" value="1"/>
</dbReference>
<accession>A0A0U3GLD2</accession>
<evidence type="ECO:0000313" key="3">
    <source>
        <dbReference type="EMBL" id="ALU29577.1"/>
    </source>
</evidence>
<dbReference type="OMA" id="GMLICED"/>
<dbReference type="RefSeq" id="WP_011276939.1">
    <property type="nucleotide sequence ID" value="NZ_BHWZ01000001.1"/>
</dbReference>
<feature type="domain" description="CN hydrolase" evidence="2">
    <location>
        <begin position="3"/>
        <end position="245"/>
    </location>
</feature>
<dbReference type="GeneID" id="14550542"/>
<sequence>MGIKVELAQISSKLGDVEYNLNKHLEILQTSSAECVVFPELSLTGYVLKDLVYEVYKDSENALNKIAENARGCIIVGFIKEVRPGILRNTAGVILNSQINYVYKFYLPTYGLFEERRYFQPGNPIRDLNIFEYKGLRFGVIVCEDAWHYEPIEALTMLGADAIFIPSASPMRRLTSHKLFIQDNWEALLKAHSLINGIWTLFSNSVGSQEEEYFWGGSMAVSPLGEIKAKAKLFEEDRIIIEININENRKNRFFSSFREHISTFHDVLREL</sequence>
<reference evidence="5 6" key="1">
    <citation type="submission" date="2015-12" db="EMBL/GenBank/DDBJ databases">
        <title>A stable core within a dynamic pangenome in Sulfolobus acidocaldarius.</title>
        <authorList>
            <person name="Anderson R."/>
            <person name="Kouris A."/>
            <person name="Seward C."/>
            <person name="Campbell K."/>
            <person name="Whitaker R."/>
        </authorList>
    </citation>
    <scope>NUCLEOTIDE SEQUENCE [LARGE SCALE GENOMIC DNA]</scope>
    <source>
        <strain evidence="3 6">GG12-C01-09</strain>
        <strain evidence="4 5">NG05B_CO5_07</strain>
    </source>
</reference>
<name>A0A0U3GLD2_9CREN</name>
<dbReference type="Proteomes" id="UP000065473">
    <property type="component" value="Chromosome"/>
</dbReference>
<keyword evidence="1 3" id="KW-0378">Hydrolase</keyword>
<dbReference type="InterPro" id="IPR036526">
    <property type="entry name" value="C-N_Hydrolase_sf"/>
</dbReference>
<dbReference type="GO" id="GO:0016811">
    <property type="term" value="F:hydrolase activity, acting on carbon-nitrogen (but not peptide) bonds, in linear amides"/>
    <property type="evidence" value="ECO:0007669"/>
    <property type="project" value="TreeGrafter"/>
</dbReference>
<evidence type="ECO:0000313" key="6">
    <source>
        <dbReference type="Proteomes" id="UP000065473"/>
    </source>
</evidence>
<dbReference type="PANTHER" id="PTHR43674">
    <property type="entry name" value="NITRILASE C965.09-RELATED"/>
    <property type="match status" value="1"/>
</dbReference>
<dbReference type="InterPro" id="IPR050345">
    <property type="entry name" value="Aliph_Amidase/BUP"/>
</dbReference>
<dbReference type="CDD" id="cd07586">
    <property type="entry name" value="nitrilase_8"/>
    <property type="match status" value="1"/>
</dbReference>
<dbReference type="EMBL" id="CP013694">
    <property type="protein sequence ID" value="ALU29577.1"/>
    <property type="molecule type" value="Genomic_DNA"/>
</dbReference>
<dbReference type="PANTHER" id="PTHR43674:SF2">
    <property type="entry name" value="BETA-UREIDOPROPIONASE"/>
    <property type="match status" value="1"/>
</dbReference>
<evidence type="ECO:0000256" key="1">
    <source>
        <dbReference type="ARBA" id="ARBA00022801"/>
    </source>
</evidence>
<dbReference type="AlphaFoldDB" id="A0A0U3GLD2"/>
<gene>
    <name evidence="3" type="ORF">ATY89_06210</name>
    <name evidence="4" type="ORF">ATZ20_09235</name>
</gene>
<evidence type="ECO:0000313" key="5">
    <source>
        <dbReference type="Proteomes" id="UP000060043"/>
    </source>
</evidence>
<dbReference type="OrthoDB" id="39312at2157"/>
<dbReference type="PaxDb" id="1435377-SUSAZ_00040"/>
<dbReference type="SUPFAM" id="SSF56317">
    <property type="entry name" value="Carbon-nitrogen hydrolase"/>
    <property type="match status" value="1"/>
</dbReference>
<dbReference type="InterPro" id="IPR003010">
    <property type="entry name" value="C-N_Hydrolase"/>
</dbReference>
<dbReference type="EMBL" id="CP013695">
    <property type="protein sequence ID" value="ALU32308.1"/>
    <property type="molecule type" value="Genomic_DNA"/>
</dbReference>
<evidence type="ECO:0000313" key="4">
    <source>
        <dbReference type="EMBL" id="ALU32308.1"/>
    </source>
</evidence>